<evidence type="ECO:0000313" key="2">
    <source>
        <dbReference type="Proteomes" id="UP000324781"/>
    </source>
</evidence>
<dbReference type="GO" id="GO:0046983">
    <property type="term" value="F:protein dimerization activity"/>
    <property type="evidence" value="ECO:0007669"/>
    <property type="project" value="InterPro"/>
</dbReference>
<name>A0A1M6JM90_9FIRM</name>
<dbReference type="Proteomes" id="UP000324781">
    <property type="component" value="Unassembled WGS sequence"/>
</dbReference>
<dbReference type="InterPro" id="IPR018540">
    <property type="entry name" value="Spo0E-like"/>
</dbReference>
<dbReference type="InterPro" id="IPR036638">
    <property type="entry name" value="HLH_DNA-bd_sf"/>
</dbReference>
<dbReference type="RefSeq" id="WP_149679515.1">
    <property type="nucleotide sequence ID" value="NZ_DAONMB010000174.1"/>
</dbReference>
<dbReference type="OrthoDB" id="9805474at2"/>
<organism evidence="1 2">
    <name type="scientific">Thermoclostridium caenicola</name>
    <dbReference type="NCBI Taxonomy" id="659425"/>
    <lineage>
        <taxon>Bacteria</taxon>
        <taxon>Bacillati</taxon>
        <taxon>Bacillota</taxon>
        <taxon>Clostridia</taxon>
        <taxon>Eubacteriales</taxon>
        <taxon>Oscillospiraceae</taxon>
        <taxon>Thermoclostridium</taxon>
    </lineage>
</organism>
<gene>
    <name evidence="1" type="ORF">SAMN05444373_10594</name>
</gene>
<evidence type="ECO:0000313" key="1">
    <source>
        <dbReference type="EMBL" id="SHJ47760.1"/>
    </source>
</evidence>
<proteinExistence type="predicted"/>
<dbReference type="Gene3D" id="4.10.280.10">
    <property type="entry name" value="Helix-loop-helix DNA-binding domain"/>
    <property type="match status" value="1"/>
</dbReference>
<reference evidence="1 2" key="1">
    <citation type="submission" date="2016-11" db="EMBL/GenBank/DDBJ databases">
        <authorList>
            <person name="Varghese N."/>
            <person name="Submissions S."/>
        </authorList>
    </citation>
    <scope>NUCLEOTIDE SEQUENCE [LARGE SCALE GENOMIC DNA]</scope>
    <source>
        <strain evidence="1 2">DSM 19027</strain>
    </source>
</reference>
<dbReference type="EMBL" id="FQZP01000059">
    <property type="protein sequence ID" value="SHJ47760.1"/>
    <property type="molecule type" value="Genomic_DNA"/>
</dbReference>
<dbReference type="InterPro" id="IPR037208">
    <property type="entry name" value="Spo0E-like_sf"/>
</dbReference>
<dbReference type="SUPFAM" id="SSF140500">
    <property type="entry name" value="BAS1536-like"/>
    <property type="match status" value="1"/>
</dbReference>
<keyword evidence="2" id="KW-1185">Reference proteome</keyword>
<sequence>MVGAGLLVKEPKELNSDDLQCLPQEIEKLKTELNLKVTQNFEKLNNKETLELSQRLDELIVNHLLNELASLRIWHKDAEEHRAHLPNCY</sequence>
<protein>
    <submittedName>
        <fullName evidence="1">Spo0E like sporulation regulatory protein</fullName>
    </submittedName>
</protein>
<dbReference type="AlphaFoldDB" id="A0A1M6JM90"/>
<dbReference type="GO" id="GO:0043937">
    <property type="term" value="P:regulation of sporulation"/>
    <property type="evidence" value="ECO:0007669"/>
    <property type="project" value="InterPro"/>
</dbReference>
<dbReference type="Pfam" id="PF09388">
    <property type="entry name" value="SpoOE-like"/>
    <property type="match status" value="1"/>
</dbReference>
<accession>A0A1M6JM90</accession>